<organism evidence="3 4">
    <name type="scientific">Filimonas zeae</name>
    <dbReference type="NCBI Taxonomy" id="1737353"/>
    <lineage>
        <taxon>Bacteria</taxon>
        <taxon>Pseudomonadati</taxon>
        <taxon>Bacteroidota</taxon>
        <taxon>Chitinophagia</taxon>
        <taxon>Chitinophagales</taxon>
        <taxon>Chitinophagaceae</taxon>
        <taxon>Filimonas</taxon>
    </lineage>
</organism>
<feature type="chain" id="PRO_5037713832" description="DUF5666 domain-containing protein" evidence="2">
    <location>
        <begin position="29"/>
        <end position="150"/>
    </location>
</feature>
<dbReference type="EMBL" id="BMIB01000002">
    <property type="protein sequence ID" value="GGH66125.1"/>
    <property type="molecule type" value="Genomic_DNA"/>
</dbReference>
<keyword evidence="2" id="KW-0732">Signal</keyword>
<evidence type="ECO:0000256" key="1">
    <source>
        <dbReference type="SAM" id="MobiDB-lite"/>
    </source>
</evidence>
<dbReference type="Proteomes" id="UP000627292">
    <property type="component" value="Unassembled WGS sequence"/>
</dbReference>
<evidence type="ECO:0000313" key="4">
    <source>
        <dbReference type="Proteomes" id="UP000627292"/>
    </source>
</evidence>
<accession>A0A917IY57</accession>
<dbReference type="AlphaFoldDB" id="A0A917IY57"/>
<name>A0A917IY57_9BACT</name>
<sequence length="150" mass="15943">MIINRTQMKSKQQWMCMTVAAAGMFMMAACGENAGNAENSKDSAAISADSAVHAPAAPVTTPPVDATTQDSTNKGGFTEVGVIGEVTNGKDGFMATLTNDKGVVYSTVFSIMKLEKNYKKLKAGDRVQVSGDTMQLGDKTHIVVKQFTQQ</sequence>
<dbReference type="PROSITE" id="PS51257">
    <property type="entry name" value="PROKAR_LIPOPROTEIN"/>
    <property type="match status" value="1"/>
</dbReference>
<evidence type="ECO:0000313" key="3">
    <source>
        <dbReference type="EMBL" id="GGH66125.1"/>
    </source>
</evidence>
<comment type="caution">
    <text evidence="3">The sequence shown here is derived from an EMBL/GenBank/DDBJ whole genome shotgun (WGS) entry which is preliminary data.</text>
</comment>
<feature type="region of interest" description="Disordered" evidence="1">
    <location>
        <begin position="38"/>
        <end position="73"/>
    </location>
</feature>
<reference evidence="3" key="2">
    <citation type="submission" date="2020-09" db="EMBL/GenBank/DDBJ databases">
        <authorList>
            <person name="Sun Q."/>
            <person name="Zhou Y."/>
        </authorList>
    </citation>
    <scope>NUCLEOTIDE SEQUENCE</scope>
    <source>
        <strain evidence="3">CGMCC 1.15290</strain>
    </source>
</reference>
<reference evidence="3" key="1">
    <citation type="journal article" date="2014" name="Int. J. Syst. Evol. Microbiol.">
        <title>Complete genome sequence of Corynebacterium casei LMG S-19264T (=DSM 44701T), isolated from a smear-ripened cheese.</title>
        <authorList>
            <consortium name="US DOE Joint Genome Institute (JGI-PGF)"/>
            <person name="Walter F."/>
            <person name="Albersmeier A."/>
            <person name="Kalinowski J."/>
            <person name="Ruckert C."/>
        </authorList>
    </citation>
    <scope>NUCLEOTIDE SEQUENCE</scope>
    <source>
        <strain evidence="3">CGMCC 1.15290</strain>
    </source>
</reference>
<protein>
    <recommendedName>
        <fullName evidence="5">DUF5666 domain-containing protein</fullName>
    </recommendedName>
</protein>
<keyword evidence="4" id="KW-1185">Reference proteome</keyword>
<gene>
    <name evidence="3" type="ORF">GCM10011379_19980</name>
</gene>
<feature type="signal peptide" evidence="2">
    <location>
        <begin position="1"/>
        <end position="28"/>
    </location>
</feature>
<feature type="compositionally biased region" description="Low complexity" evidence="1">
    <location>
        <begin position="38"/>
        <end position="68"/>
    </location>
</feature>
<evidence type="ECO:0000256" key="2">
    <source>
        <dbReference type="SAM" id="SignalP"/>
    </source>
</evidence>
<evidence type="ECO:0008006" key="5">
    <source>
        <dbReference type="Google" id="ProtNLM"/>
    </source>
</evidence>
<proteinExistence type="predicted"/>